<sequence>MNLVLEKTSQVAWFTDVRAMLQALGLSASEFSWHVSDVETNRHPNNEPEGWWTGAALERLLSQDGLQFIWGVFSAFPLGTRFDVTEPPFADGNQRLWTGSAALKPQLDGALFEIVCWDSSATLLIGISAEQAARFGQTYPDAKLLVSGS</sequence>
<proteinExistence type="predicted"/>
<reference evidence="1 2" key="1">
    <citation type="submission" date="2024-08" db="EMBL/GenBank/DDBJ databases">
        <authorList>
            <person name="Lu H."/>
        </authorList>
    </citation>
    <scope>NUCLEOTIDE SEQUENCE [LARGE SCALE GENOMIC DNA]</scope>
    <source>
        <strain evidence="1 2">LYH14W</strain>
    </source>
</reference>
<evidence type="ECO:0000313" key="2">
    <source>
        <dbReference type="Proteomes" id="UP001606210"/>
    </source>
</evidence>
<dbReference type="EMBL" id="JBIGHV010000003">
    <property type="protein sequence ID" value="MFG6430286.1"/>
    <property type="molecule type" value="Genomic_DNA"/>
</dbReference>
<organism evidence="1 2">
    <name type="scientific">Pelomonas parva</name>
    <dbReference type="NCBI Taxonomy" id="3299032"/>
    <lineage>
        <taxon>Bacteria</taxon>
        <taxon>Pseudomonadati</taxon>
        <taxon>Pseudomonadota</taxon>
        <taxon>Betaproteobacteria</taxon>
        <taxon>Burkholderiales</taxon>
        <taxon>Sphaerotilaceae</taxon>
        <taxon>Roseateles</taxon>
    </lineage>
</organism>
<name>A0ABW7F1C7_9BURK</name>
<gene>
    <name evidence="1" type="ORF">ACG00Y_10200</name>
</gene>
<dbReference type="Proteomes" id="UP001606210">
    <property type="component" value="Unassembled WGS sequence"/>
</dbReference>
<protein>
    <submittedName>
        <fullName evidence="1">Uncharacterized protein</fullName>
    </submittedName>
</protein>
<evidence type="ECO:0000313" key="1">
    <source>
        <dbReference type="EMBL" id="MFG6430286.1"/>
    </source>
</evidence>
<comment type="caution">
    <text evidence="1">The sequence shown here is derived from an EMBL/GenBank/DDBJ whole genome shotgun (WGS) entry which is preliminary data.</text>
</comment>
<accession>A0ABW7F1C7</accession>
<dbReference type="RefSeq" id="WP_394478427.1">
    <property type="nucleotide sequence ID" value="NZ_JBIGHV010000003.1"/>
</dbReference>
<keyword evidence="2" id="KW-1185">Reference proteome</keyword>